<dbReference type="PANTHER" id="PTHR43099:SF6">
    <property type="entry name" value="UPF0053 PROTEIN RV1842C"/>
    <property type="match status" value="1"/>
</dbReference>
<dbReference type="InterPro" id="IPR000644">
    <property type="entry name" value="CBS_dom"/>
</dbReference>
<organism evidence="14 15">
    <name type="scientific">Agrococcus versicolor</name>
    <dbReference type="NCBI Taxonomy" id="501482"/>
    <lineage>
        <taxon>Bacteria</taxon>
        <taxon>Bacillati</taxon>
        <taxon>Actinomycetota</taxon>
        <taxon>Actinomycetes</taxon>
        <taxon>Micrococcales</taxon>
        <taxon>Microbacteriaceae</taxon>
        <taxon>Agrococcus</taxon>
    </lineage>
</organism>
<name>A0ABP5MID5_9MICO</name>
<evidence type="ECO:0000256" key="6">
    <source>
        <dbReference type="ARBA" id="ARBA00022989"/>
    </source>
</evidence>
<dbReference type="InterPro" id="IPR044751">
    <property type="entry name" value="Ion_transp-like_CBS"/>
</dbReference>
<evidence type="ECO:0000256" key="4">
    <source>
        <dbReference type="ARBA" id="ARBA00022692"/>
    </source>
</evidence>
<comment type="subcellular location">
    <subcellularLocation>
        <location evidence="1">Cell membrane</location>
        <topology evidence="1">Multi-pass membrane protein</topology>
    </subcellularLocation>
</comment>
<evidence type="ECO:0000256" key="3">
    <source>
        <dbReference type="ARBA" id="ARBA00022475"/>
    </source>
</evidence>
<feature type="domain" description="CBS" evidence="12">
    <location>
        <begin position="289"/>
        <end position="346"/>
    </location>
</feature>
<evidence type="ECO:0000256" key="10">
    <source>
        <dbReference type="PROSITE-ProRule" id="PRU01193"/>
    </source>
</evidence>
<evidence type="ECO:0000259" key="12">
    <source>
        <dbReference type="PROSITE" id="PS51371"/>
    </source>
</evidence>
<evidence type="ECO:0000256" key="7">
    <source>
        <dbReference type="ARBA" id="ARBA00023122"/>
    </source>
</evidence>
<dbReference type="Gene3D" id="3.30.465.10">
    <property type="match status" value="1"/>
</dbReference>
<gene>
    <name evidence="14" type="ORF">GCM10009846_10840</name>
</gene>
<keyword evidence="5" id="KW-0677">Repeat</keyword>
<dbReference type="InterPro" id="IPR036318">
    <property type="entry name" value="FAD-bd_PCMH-like_sf"/>
</dbReference>
<dbReference type="Pfam" id="PF03471">
    <property type="entry name" value="CorC_HlyC"/>
    <property type="match status" value="1"/>
</dbReference>
<keyword evidence="4 10" id="KW-0812">Transmembrane</keyword>
<dbReference type="RefSeq" id="WP_344341269.1">
    <property type="nucleotide sequence ID" value="NZ_BAAAQT010000005.1"/>
</dbReference>
<keyword evidence="8 10" id="KW-0472">Membrane</keyword>
<dbReference type="Proteomes" id="UP001501599">
    <property type="component" value="Unassembled WGS sequence"/>
</dbReference>
<comment type="similarity">
    <text evidence="2">Belongs to the UPF0053 family.</text>
</comment>
<evidence type="ECO:0000313" key="14">
    <source>
        <dbReference type="EMBL" id="GAA2172526.1"/>
    </source>
</evidence>
<evidence type="ECO:0000313" key="15">
    <source>
        <dbReference type="Proteomes" id="UP001501599"/>
    </source>
</evidence>
<evidence type="ECO:0000256" key="8">
    <source>
        <dbReference type="ARBA" id="ARBA00023136"/>
    </source>
</evidence>
<accession>A0ABP5MID5</accession>
<dbReference type="SUPFAM" id="SSF56176">
    <property type="entry name" value="FAD-binding/transporter-associated domain-like"/>
    <property type="match status" value="1"/>
</dbReference>
<keyword evidence="3" id="KW-1003">Cell membrane</keyword>
<comment type="caution">
    <text evidence="14">The sequence shown here is derived from an EMBL/GenBank/DDBJ whole genome shotgun (WGS) entry which is preliminary data.</text>
</comment>
<sequence length="440" mass="47585">MIEQLPWLFILIGVVLTVGTGYFVASEFSLVNLDRSELEAQQARGEGDHAGVIAALKQTATHLSSAQLGITLTTLLTGYTMEPAITHLLAPVLEGWGIPGDLAPGVSLVVAIVVATLLSMIVGELVPKNFALAVPLRTATIVTPFQRAFTFVLKPAILVLNGSANGILRSIGIEPKEELSGARTADELSSLVRRSALEGLLDADQATLLSRTLRFSELTAGDVMTPRPRVEAIDRDRTVADVLDLARQTGLSRFPVFDDDLDRVVGIAHVKQAVSVPRERRGDVPVLAIAEEPHRVPETVHLDQLLADLKEQGYQMAIVVDEYGGTAGLATLEDLVEEMVGEVSDEHDRLRPDIVRAPGWVAFPGLLRPDELRERAGVEIPEDGPYETVAGFMVAELGRLPLAGDEVAIDGGVLRVERLDGRRIDRIRFVVVAEPEEVAR</sequence>
<dbReference type="PANTHER" id="PTHR43099">
    <property type="entry name" value="UPF0053 PROTEIN YRKA"/>
    <property type="match status" value="1"/>
</dbReference>
<reference evidence="15" key="1">
    <citation type="journal article" date="2019" name="Int. J. Syst. Evol. Microbiol.">
        <title>The Global Catalogue of Microorganisms (GCM) 10K type strain sequencing project: providing services to taxonomists for standard genome sequencing and annotation.</title>
        <authorList>
            <consortium name="The Broad Institute Genomics Platform"/>
            <consortium name="The Broad Institute Genome Sequencing Center for Infectious Disease"/>
            <person name="Wu L."/>
            <person name="Ma J."/>
        </authorList>
    </citation>
    <scope>NUCLEOTIDE SEQUENCE [LARGE SCALE GENOMIC DNA]</scope>
    <source>
        <strain evidence="15">JCM 16026</strain>
    </source>
</reference>
<dbReference type="InterPro" id="IPR046342">
    <property type="entry name" value="CBS_dom_sf"/>
</dbReference>
<feature type="domain" description="CBS" evidence="12">
    <location>
        <begin position="224"/>
        <end position="284"/>
    </location>
</feature>
<dbReference type="InterPro" id="IPR051676">
    <property type="entry name" value="UPF0053_domain"/>
</dbReference>
<evidence type="ECO:0000256" key="9">
    <source>
        <dbReference type="PROSITE-ProRule" id="PRU00703"/>
    </source>
</evidence>
<evidence type="ECO:0000259" key="13">
    <source>
        <dbReference type="PROSITE" id="PS51846"/>
    </source>
</evidence>
<dbReference type="Pfam" id="PF00571">
    <property type="entry name" value="CBS"/>
    <property type="match status" value="2"/>
</dbReference>
<dbReference type="InterPro" id="IPR002550">
    <property type="entry name" value="CNNM"/>
</dbReference>
<dbReference type="InterPro" id="IPR016169">
    <property type="entry name" value="FAD-bd_PCMH_sub2"/>
</dbReference>
<dbReference type="InterPro" id="IPR005170">
    <property type="entry name" value="Transptr-assoc_dom"/>
</dbReference>
<evidence type="ECO:0000256" key="11">
    <source>
        <dbReference type="SAM" id="Phobius"/>
    </source>
</evidence>
<evidence type="ECO:0000256" key="2">
    <source>
        <dbReference type="ARBA" id="ARBA00006337"/>
    </source>
</evidence>
<feature type="domain" description="CNNM transmembrane" evidence="13">
    <location>
        <begin position="2"/>
        <end position="205"/>
    </location>
</feature>
<dbReference type="EMBL" id="BAAAQT010000005">
    <property type="protein sequence ID" value="GAA2172526.1"/>
    <property type="molecule type" value="Genomic_DNA"/>
</dbReference>
<evidence type="ECO:0000256" key="5">
    <source>
        <dbReference type="ARBA" id="ARBA00022737"/>
    </source>
</evidence>
<keyword evidence="6 10" id="KW-1133">Transmembrane helix</keyword>
<protein>
    <submittedName>
        <fullName evidence="14">Hemolysin family protein</fullName>
    </submittedName>
</protein>
<keyword evidence="15" id="KW-1185">Reference proteome</keyword>
<dbReference type="CDD" id="cd04590">
    <property type="entry name" value="CBS_pair_CorC_HlyC_assoc"/>
    <property type="match status" value="1"/>
</dbReference>
<dbReference type="PROSITE" id="PS51846">
    <property type="entry name" value="CNNM"/>
    <property type="match status" value="1"/>
</dbReference>
<proteinExistence type="inferred from homology"/>
<keyword evidence="7 9" id="KW-0129">CBS domain</keyword>
<dbReference type="SMART" id="SM01091">
    <property type="entry name" value="CorC_HlyC"/>
    <property type="match status" value="1"/>
</dbReference>
<feature type="transmembrane region" description="Helical" evidence="11">
    <location>
        <begin position="7"/>
        <end position="25"/>
    </location>
</feature>
<dbReference type="Pfam" id="PF01595">
    <property type="entry name" value="CNNM"/>
    <property type="match status" value="1"/>
</dbReference>
<evidence type="ECO:0000256" key="1">
    <source>
        <dbReference type="ARBA" id="ARBA00004651"/>
    </source>
</evidence>
<dbReference type="SUPFAM" id="SSF54631">
    <property type="entry name" value="CBS-domain pair"/>
    <property type="match status" value="1"/>
</dbReference>
<dbReference type="PROSITE" id="PS51371">
    <property type="entry name" value="CBS"/>
    <property type="match status" value="2"/>
</dbReference>
<dbReference type="Gene3D" id="3.10.580.10">
    <property type="entry name" value="CBS-domain"/>
    <property type="match status" value="1"/>
</dbReference>
<dbReference type="SMART" id="SM00116">
    <property type="entry name" value="CBS"/>
    <property type="match status" value="2"/>
</dbReference>